<dbReference type="Proteomes" id="UP000198860">
    <property type="component" value="Unassembled WGS sequence"/>
</dbReference>
<name>A0A1H0TNS3_HALAD</name>
<keyword evidence="3" id="KW-1185">Reference proteome</keyword>
<protein>
    <submittedName>
        <fullName evidence="2">YqzL-like protein</fullName>
    </submittedName>
</protein>
<dbReference type="STRING" id="240303.SAMN05421677_12224"/>
<evidence type="ECO:0000256" key="1">
    <source>
        <dbReference type="SAM" id="MobiDB-lite"/>
    </source>
</evidence>
<sequence length="64" mass="7440">MYTRLAMIRKAVFLVRDKLSWNVFSQTGSVETYLLMKELESQDQQSQEQLASPTEPISTDEFHS</sequence>
<evidence type="ECO:0000313" key="2">
    <source>
        <dbReference type="EMBL" id="SDP55697.1"/>
    </source>
</evidence>
<feature type="region of interest" description="Disordered" evidence="1">
    <location>
        <begin position="44"/>
        <end position="64"/>
    </location>
</feature>
<dbReference type="RefSeq" id="WP_309545149.1">
    <property type="nucleotide sequence ID" value="NZ_FNIZ01000022.1"/>
</dbReference>
<dbReference type="Pfam" id="PF14006">
    <property type="entry name" value="YqzL"/>
    <property type="match status" value="1"/>
</dbReference>
<gene>
    <name evidence="2" type="ORF">SAMN05421677_12224</name>
</gene>
<dbReference type="InterPro" id="IPR025617">
    <property type="entry name" value="YqzL"/>
</dbReference>
<accession>A0A1H0TNS3</accession>
<dbReference type="AlphaFoldDB" id="A0A1H0TNS3"/>
<evidence type="ECO:0000313" key="3">
    <source>
        <dbReference type="Proteomes" id="UP000198860"/>
    </source>
</evidence>
<dbReference type="EMBL" id="FNIZ01000022">
    <property type="protein sequence ID" value="SDP55697.1"/>
    <property type="molecule type" value="Genomic_DNA"/>
</dbReference>
<organism evidence="2 3">
    <name type="scientific">Halobacillus aidingensis</name>
    <dbReference type="NCBI Taxonomy" id="240303"/>
    <lineage>
        <taxon>Bacteria</taxon>
        <taxon>Bacillati</taxon>
        <taxon>Bacillota</taxon>
        <taxon>Bacilli</taxon>
        <taxon>Bacillales</taxon>
        <taxon>Bacillaceae</taxon>
        <taxon>Halobacillus</taxon>
    </lineage>
</organism>
<reference evidence="3" key="1">
    <citation type="submission" date="2016-10" db="EMBL/GenBank/DDBJ databases">
        <authorList>
            <person name="Varghese N."/>
            <person name="Submissions S."/>
        </authorList>
    </citation>
    <scope>NUCLEOTIDE SEQUENCE [LARGE SCALE GENOMIC DNA]</scope>
    <source>
        <strain evidence="3">CGMCC 1.3703</strain>
    </source>
</reference>
<proteinExistence type="predicted"/>